<evidence type="ECO:0000256" key="11">
    <source>
        <dbReference type="ARBA" id="ARBA00023236"/>
    </source>
</evidence>
<proteinExistence type="inferred from homology"/>
<dbReference type="HAMAP" id="MF_00365">
    <property type="entry name" value="RecF"/>
    <property type="match status" value="1"/>
</dbReference>
<dbReference type="CDD" id="cd03242">
    <property type="entry name" value="ABC_RecF"/>
    <property type="match status" value="1"/>
</dbReference>
<dbReference type="GO" id="GO:0003697">
    <property type="term" value="F:single-stranded DNA binding"/>
    <property type="evidence" value="ECO:0007669"/>
    <property type="project" value="UniProtKB-UniRule"/>
</dbReference>
<dbReference type="GO" id="GO:0000731">
    <property type="term" value="P:DNA synthesis involved in DNA repair"/>
    <property type="evidence" value="ECO:0007669"/>
    <property type="project" value="TreeGrafter"/>
</dbReference>
<dbReference type="InterPro" id="IPR042174">
    <property type="entry name" value="RecF_2"/>
</dbReference>
<dbReference type="Gene3D" id="3.40.50.300">
    <property type="entry name" value="P-loop containing nucleotide triphosphate hydrolases"/>
    <property type="match status" value="1"/>
</dbReference>
<dbReference type="EMBL" id="CP046455">
    <property type="protein sequence ID" value="QGU05974.1"/>
    <property type="molecule type" value="Genomic_DNA"/>
</dbReference>
<dbReference type="KEGG" id="cok:COCCU_00015"/>
<dbReference type="PANTHER" id="PTHR32182">
    <property type="entry name" value="DNA REPLICATION AND REPAIR PROTEIN RECF"/>
    <property type="match status" value="1"/>
</dbReference>
<dbReference type="GO" id="GO:0006260">
    <property type="term" value="P:DNA replication"/>
    <property type="evidence" value="ECO:0007669"/>
    <property type="project" value="UniProtKB-UniRule"/>
</dbReference>
<evidence type="ECO:0000256" key="14">
    <source>
        <dbReference type="RuleBase" id="RU000578"/>
    </source>
</evidence>
<comment type="subcellular location">
    <subcellularLocation>
        <location evidence="1 13 14">Cytoplasm</location>
    </subcellularLocation>
</comment>
<evidence type="ECO:0000259" key="15">
    <source>
        <dbReference type="Pfam" id="PF02463"/>
    </source>
</evidence>
<dbReference type="AlphaFoldDB" id="A0A6B8VXA6"/>
<evidence type="ECO:0000256" key="6">
    <source>
        <dbReference type="ARBA" id="ARBA00022741"/>
    </source>
</evidence>
<keyword evidence="7 13" id="KW-0227">DNA damage</keyword>
<dbReference type="PANTHER" id="PTHR32182:SF0">
    <property type="entry name" value="DNA REPLICATION AND REPAIR PROTEIN RECF"/>
    <property type="match status" value="1"/>
</dbReference>
<keyword evidence="5 13" id="KW-0235">DNA replication</keyword>
<feature type="domain" description="RecF/RecN/SMC N-terminal" evidence="15">
    <location>
        <begin position="3"/>
        <end position="363"/>
    </location>
</feature>
<evidence type="ECO:0000256" key="9">
    <source>
        <dbReference type="ARBA" id="ARBA00023125"/>
    </source>
</evidence>
<dbReference type="InterPro" id="IPR027417">
    <property type="entry name" value="P-loop_NTPase"/>
</dbReference>
<evidence type="ECO:0000313" key="17">
    <source>
        <dbReference type="Proteomes" id="UP000424462"/>
    </source>
</evidence>
<name>A0A6B8VXA6_9CORY</name>
<keyword evidence="8 13" id="KW-0067">ATP-binding</keyword>
<comment type="similarity">
    <text evidence="2 13 14">Belongs to the RecF family.</text>
</comment>
<sequence>MHIRQLQLRDFRSWPELNLDLEPGVTVFVGRNGFGKTNIVEAIGYTAHLSSHRVSHDAPLVRAGATNARVSTIAVNQGRELNTHLLIKAHAANQAQLNRTRLSSPRELLGVVKTVLFAPEDLSLVRGEPAERRRYLDDIIATRTPRLAGVKADFDRVLKQRNALLKSATLALRRGYHNDEGASALSTLDIWDIQLAGFGSQVIAARKQLLVELSRHLEEAYTGLAPESRPARLSYRSTVDDTLRELVGDPTDELDPQIIEAAMLAELGKKRQREIERGMSLIGPHRDDLDLILGDQPAKGFASHGESWSFALALRLAEFALLRTDGTDPILILDDVFAELDRKRREQLVAIATDAEQILITAAVDGDLPANLEGVVHRHRITMKNTETGRFSELEVDEGDDGESQKT</sequence>
<dbReference type="InterPro" id="IPR003395">
    <property type="entry name" value="RecF/RecN/SMC_N"/>
</dbReference>
<keyword evidence="10 13" id="KW-0234">DNA repair</keyword>
<protein>
    <recommendedName>
        <fullName evidence="3 13">DNA replication and repair protein RecF</fullName>
    </recommendedName>
</protein>
<keyword evidence="6 13" id="KW-0547">Nucleotide-binding</keyword>
<evidence type="ECO:0000256" key="3">
    <source>
        <dbReference type="ARBA" id="ARBA00020170"/>
    </source>
</evidence>
<keyword evidence="17" id="KW-1185">Reference proteome</keyword>
<reference evidence="16 17" key="1">
    <citation type="submission" date="2019-11" db="EMBL/GenBank/DDBJ databases">
        <title>Complete genome sequence of Corynebacterium kalinowskii 1959, a novel Corynebacterium species isolated from soil of a small paddock in Vilsendorf, Germany.</title>
        <authorList>
            <person name="Schaffert L."/>
            <person name="Ruwe M."/>
            <person name="Milse J."/>
            <person name="Hanuschka K."/>
            <person name="Ortseifen V."/>
            <person name="Droste J."/>
            <person name="Brandt D."/>
            <person name="Schlueter L."/>
            <person name="Kutter Y."/>
            <person name="Vinke S."/>
            <person name="Viehoefer P."/>
            <person name="Jacob L."/>
            <person name="Luebke N.-C."/>
            <person name="Schulte-Berndt E."/>
            <person name="Hain C."/>
            <person name="Linder M."/>
            <person name="Schmidt P."/>
            <person name="Wollenschlaeger L."/>
            <person name="Luttermann T."/>
            <person name="Thieme E."/>
            <person name="Hassa J."/>
            <person name="Haak M."/>
            <person name="Wittchen M."/>
            <person name="Mentz A."/>
            <person name="Persicke M."/>
            <person name="Busche T."/>
            <person name="Ruckert C."/>
        </authorList>
    </citation>
    <scope>NUCLEOTIDE SEQUENCE [LARGE SCALE GENOMIC DNA]</scope>
    <source>
        <strain evidence="16 17">2039</strain>
    </source>
</reference>
<comment type="function">
    <text evidence="12 13 14">The RecF protein is involved in DNA metabolism; it is required for DNA replication and normal SOS inducibility. RecF binds preferentially to single-stranded, linear DNA. It also seems to bind ATP.</text>
</comment>
<dbReference type="InterPro" id="IPR001238">
    <property type="entry name" value="DNA-binding_RecF"/>
</dbReference>
<dbReference type="GO" id="GO:0005524">
    <property type="term" value="F:ATP binding"/>
    <property type="evidence" value="ECO:0007669"/>
    <property type="project" value="UniProtKB-UniRule"/>
</dbReference>
<dbReference type="PROSITE" id="PS00617">
    <property type="entry name" value="RECF_1"/>
    <property type="match status" value="1"/>
</dbReference>
<evidence type="ECO:0000256" key="10">
    <source>
        <dbReference type="ARBA" id="ARBA00023204"/>
    </source>
</evidence>
<gene>
    <name evidence="13 16" type="primary">recF</name>
    <name evidence="16" type="ORF">COCCU_00015</name>
</gene>
<dbReference type="InterPro" id="IPR018078">
    <property type="entry name" value="DNA-binding_RecF_CS"/>
</dbReference>
<dbReference type="PROSITE" id="PS00618">
    <property type="entry name" value="RECF_2"/>
    <property type="match status" value="1"/>
</dbReference>
<evidence type="ECO:0000256" key="13">
    <source>
        <dbReference type="HAMAP-Rule" id="MF_00365"/>
    </source>
</evidence>
<evidence type="ECO:0000256" key="1">
    <source>
        <dbReference type="ARBA" id="ARBA00004496"/>
    </source>
</evidence>
<keyword evidence="11 13" id="KW-0742">SOS response</keyword>
<dbReference type="GO" id="GO:0006302">
    <property type="term" value="P:double-strand break repair"/>
    <property type="evidence" value="ECO:0007669"/>
    <property type="project" value="TreeGrafter"/>
</dbReference>
<evidence type="ECO:0000256" key="12">
    <source>
        <dbReference type="ARBA" id="ARBA00025401"/>
    </source>
</evidence>
<dbReference type="Proteomes" id="UP000424462">
    <property type="component" value="Chromosome"/>
</dbReference>
<dbReference type="GO" id="GO:0005737">
    <property type="term" value="C:cytoplasm"/>
    <property type="evidence" value="ECO:0007669"/>
    <property type="project" value="UniProtKB-SubCell"/>
</dbReference>
<accession>A0A6B8VXA6</accession>
<dbReference type="Pfam" id="PF02463">
    <property type="entry name" value="SMC_N"/>
    <property type="match status" value="1"/>
</dbReference>
<evidence type="ECO:0000313" key="16">
    <source>
        <dbReference type="EMBL" id="QGU05974.1"/>
    </source>
</evidence>
<dbReference type="NCBIfam" id="TIGR00611">
    <property type="entry name" value="recf"/>
    <property type="match status" value="1"/>
</dbReference>
<dbReference type="SUPFAM" id="SSF52540">
    <property type="entry name" value="P-loop containing nucleoside triphosphate hydrolases"/>
    <property type="match status" value="1"/>
</dbReference>
<evidence type="ECO:0000256" key="4">
    <source>
        <dbReference type="ARBA" id="ARBA00022490"/>
    </source>
</evidence>
<evidence type="ECO:0000256" key="8">
    <source>
        <dbReference type="ARBA" id="ARBA00022840"/>
    </source>
</evidence>
<keyword evidence="4 13" id="KW-0963">Cytoplasm</keyword>
<organism evidence="16 17">
    <name type="scientific">Corynebacterium occultum</name>
    <dbReference type="NCBI Taxonomy" id="2675219"/>
    <lineage>
        <taxon>Bacteria</taxon>
        <taxon>Bacillati</taxon>
        <taxon>Actinomycetota</taxon>
        <taxon>Actinomycetes</taxon>
        <taxon>Mycobacteriales</taxon>
        <taxon>Corynebacteriaceae</taxon>
        <taxon>Corynebacterium</taxon>
    </lineage>
</organism>
<dbReference type="GO" id="GO:0009432">
    <property type="term" value="P:SOS response"/>
    <property type="evidence" value="ECO:0007669"/>
    <property type="project" value="UniProtKB-UniRule"/>
</dbReference>
<feature type="binding site" evidence="13">
    <location>
        <begin position="30"/>
        <end position="37"/>
    </location>
    <ligand>
        <name>ATP</name>
        <dbReference type="ChEBI" id="CHEBI:30616"/>
    </ligand>
</feature>
<dbReference type="RefSeq" id="WP_156229594.1">
    <property type="nucleotide sequence ID" value="NZ_CP046455.1"/>
</dbReference>
<evidence type="ECO:0000256" key="7">
    <source>
        <dbReference type="ARBA" id="ARBA00022763"/>
    </source>
</evidence>
<evidence type="ECO:0000256" key="2">
    <source>
        <dbReference type="ARBA" id="ARBA00008016"/>
    </source>
</evidence>
<keyword evidence="9 13" id="KW-0238">DNA-binding</keyword>
<evidence type="ECO:0000256" key="5">
    <source>
        <dbReference type="ARBA" id="ARBA00022705"/>
    </source>
</evidence>
<dbReference type="Gene3D" id="1.20.1050.90">
    <property type="entry name" value="RecF/RecN/SMC, N-terminal domain"/>
    <property type="match status" value="1"/>
</dbReference>